<organism evidence="2 3">
    <name type="scientific">Nonomuraea salmonea</name>
    <dbReference type="NCBI Taxonomy" id="46181"/>
    <lineage>
        <taxon>Bacteria</taxon>
        <taxon>Bacillati</taxon>
        <taxon>Actinomycetota</taxon>
        <taxon>Actinomycetes</taxon>
        <taxon>Streptosporangiales</taxon>
        <taxon>Streptosporangiaceae</taxon>
        <taxon>Nonomuraea</taxon>
    </lineage>
</organism>
<dbReference type="EMBL" id="JBHMCF010000051">
    <property type="protein sequence ID" value="MFB9476537.1"/>
    <property type="molecule type" value="Genomic_DNA"/>
</dbReference>
<comment type="caution">
    <text evidence="2">The sequence shown here is derived from an EMBL/GenBank/DDBJ whole genome shotgun (WGS) entry which is preliminary data.</text>
</comment>
<evidence type="ECO:0000313" key="2">
    <source>
        <dbReference type="EMBL" id="MFB9476537.1"/>
    </source>
</evidence>
<dbReference type="InterPro" id="IPR013783">
    <property type="entry name" value="Ig-like_fold"/>
</dbReference>
<reference evidence="2 3" key="1">
    <citation type="submission" date="2024-09" db="EMBL/GenBank/DDBJ databases">
        <authorList>
            <person name="Sun Q."/>
            <person name="Mori K."/>
        </authorList>
    </citation>
    <scope>NUCLEOTIDE SEQUENCE [LARGE SCALE GENOMIC DNA]</scope>
    <source>
        <strain evidence="2 3">JCM 3324</strain>
    </source>
</reference>
<feature type="domain" description="Nbr1 FW" evidence="1">
    <location>
        <begin position="7"/>
        <end position="38"/>
    </location>
</feature>
<gene>
    <name evidence="2" type="ORF">ACFFR3_44190</name>
</gene>
<dbReference type="InterPro" id="IPR032350">
    <property type="entry name" value="Nbr1_FW"/>
</dbReference>
<evidence type="ECO:0000313" key="3">
    <source>
        <dbReference type="Proteomes" id="UP001589568"/>
    </source>
</evidence>
<accession>A0ABV5P1Z8</accession>
<name>A0ABV5P1Z8_9ACTN</name>
<dbReference type="RefSeq" id="WP_345400090.1">
    <property type="nucleotide sequence ID" value="NZ_BAAAXS010000001.1"/>
</dbReference>
<keyword evidence="3" id="KW-1185">Reference proteome</keyword>
<dbReference type="Pfam" id="PF16158">
    <property type="entry name" value="N_BRCA1_IG"/>
    <property type="match status" value="1"/>
</dbReference>
<dbReference type="Proteomes" id="UP001589568">
    <property type="component" value="Unassembled WGS sequence"/>
</dbReference>
<evidence type="ECO:0000259" key="1">
    <source>
        <dbReference type="Pfam" id="PF16158"/>
    </source>
</evidence>
<sequence length="39" mass="4771">MFERDVTYPDGTVVPAGERFDKTWRIRNTGSVHWRDRYR</sequence>
<dbReference type="Gene3D" id="2.60.40.10">
    <property type="entry name" value="Immunoglobulins"/>
    <property type="match status" value="1"/>
</dbReference>
<proteinExistence type="predicted"/>
<protein>
    <submittedName>
        <fullName evidence="2">NBR1-Ig-like domain-containing protein</fullName>
    </submittedName>
</protein>